<dbReference type="EMBL" id="BARS01055146">
    <property type="protein sequence ID" value="GAG43137.1"/>
    <property type="molecule type" value="Genomic_DNA"/>
</dbReference>
<evidence type="ECO:0000259" key="2">
    <source>
        <dbReference type="Pfam" id="PF01168"/>
    </source>
</evidence>
<protein>
    <recommendedName>
        <fullName evidence="2">Alanine racemase N-terminal domain-containing protein</fullName>
    </recommendedName>
</protein>
<comment type="caution">
    <text evidence="3">The sequence shown here is derived from an EMBL/GenBank/DDBJ whole genome shotgun (WGS) entry which is preliminary data.</text>
</comment>
<dbReference type="Gene3D" id="3.20.20.10">
    <property type="entry name" value="Alanine racemase"/>
    <property type="match status" value="1"/>
</dbReference>
<dbReference type="AlphaFoldDB" id="X0Y763"/>
<dbReference type="PANTHER" id="PTHR10146:SF14">
    <property type="entry name" value="PYRIDOXAL PHOSPHATE HOMEOSTASIS PROTEIN"/>
    <property type="match status" value="1"/>
</dbReference>
<evidence type="ECO:0000256" key="1">
    <source>
        <dbReference type="ARBA" id="ARBA00022898"/>
    </source>
</evidence>
<feature type="non-terminal residue" evidence="3">
    <location>
        <position position="132"/>
    </location>
</feature>
<feature type="domain" description="Alanine racemase N-terminal" evidence="2">
    <location>
        <begin position="9"/>
        <end position="130"/>
    </location>
</feature>
<dbReference type="GO" id="GO:0030170">
    <property type="term" value="F:pyridoxal phosphate binding"/>
    <property type="evidence" value="ECO:0007669"/>
    <property type="project" value="InterPro"/>
</dbReference>
<proteinExistence type="predicted"/>
<accession>X0Y763</accession>
<evidence type="ECO:0000313" key="3">
    <source>
        <dbReference type="EMBL" id="GAG43137.1"/>
    </source>
</evidence>
<dbReference type="InterPro" id="IPR001608">
    <property type="entry name" value="Ala_racemase_N"/>
</dbReference>
<name>X0Y763_9ZZZZ</name>
<reference evidence="3" key="1">
    <citation type="journal article" date="2014" name="Front. Microbiol.">
        <title>High frequency of phylogenetically diverse reductive dehalogenase-homologous genes in deep subseafloor sedimentary metagenomes.</title>
        <authorList>
            <person name="Kawai M."/>
            <person name="Futagami T."/>
            <person name="Toyoda A."/>
            <person name="Takaki Y."/>
            <person name="Nishi S."/>
            <person name="Hori S."/>
            <person name="Arai W."/>
            <person name="Tsubouchi T."/>
            <person name="Morono Y."/>
            <person name="Uchiyama I."/>
            <person name="Ito T."/>
            <person name="Fujiyama A."/>
            <person name="Inagaki F."/>
            <person name="Takami H."/>
        </authorList>
    </citation>
    <scope>NUCLEOTIDE SEQUENCE</scope>
    <source>
        <strain evidence="3">Expedition CK06-06</strain>
    </source>
</reference>
<keyword evidence="1" id="KW-0663">Pyridoxal phosphate</keyword>
<dbReference type="InterPro" id="IPR011078">
    <property type="entry name" value="PyrdxlP_homeostasis"/>
</dbReference>
<gene>
    <name evidence="3" type="ORF">S01H1_81484</name>
</gene>
<dbReference type="InterPro" id="IPR029066">
    <property type="entry name" value="PLP-binding_barrel"/>
</dbReference>
<organism evidence="3">
    <name type="scientific">marine sediment metagenome</name>
    <dbReference type="NCBI Taxonomy" id="412755"/>
    <lineage>
        <taxon>unclassified sequences</taxon>
        <taxon>metagenomes</taxon>
        <taxon>ecological metagenomes</taxon>
    </lineage>
</organism>
<dbReference type="SUPFAM" id="SSF51419">
    <property type="entry name" value="PLP-binding barrel"/>
    <property type="match status" value="1"/>
</dbReference>
<sequence length="132" mass="14690">MLIMDIERNLREVERRIARAAERVGRSPEEVTIVVVTKNVETEAIKAALESGIKHVGENRVQEARKKIKSLSTLVPRPVWHMVGHLQTNKAKTAAEIFDIIHSIDSVSLAEAISHRASSNLPLLIQVNVSVE</sequence>
<dbReference type="PANTHER" id="PTHR10146">
    <property type="entry name" value="PROLINE SYNTHETASE CO-TRANSCRIBED BACTERIAL HOMOLOG PROTEIN"/>
    <property type="match status" value="1"/>
</dbReference>
<dbReference type="Pfam" id="PF01168">
    <property type="entry name" value="Ala_racemase_N"/>
    <property type="match status" value="1"/>
</dbReference>